<keyword evidence="2" id="KW-1185">Reference proteome</keyword>
<dbReference type="Gene3D" id="1.20.120.450">
    <property type="entry name" value="dinb family like domain"/>
    <property type="match status" value="1"/>
</dbReference>
<organism evidence="1 2">
    <name type="scientific">Fodinicola feengrottensis</name>
    <dbReference type="NCBI Taxonomy" id="435914"/>
    <lineage>
        <taxon>Bacteria</taxon>
        <taxon>Bacillati</taxon>
        <taxon>Actinomycetota</taxon>
        <taxon>Actinomycetes</taxon>
        <taxon>Mycobacteriales</taxon>
        <taxon>Fodinicola</taxon>
    </lineage>
</organism>
<evidence type="ECO:0000313" key="1">
    <source>
        <dbReference type="EMBL" id="GAA1709771.1"/>
    </source>
</evidence>
<accession>A0ABP4USX1</accession>
<dbReference type="RefSeq" id="WP_344314341.1">
    <property type="nucleotide sequence ID" value="NZ_BAAANY010000036.1"/>
</dbReference>
<evidence type="ECO:0008006" key="3">
    <source>
        <dbReference type="Google" id="ProtNLM"/>
    </source>
</evidence>
<dbReference type="InterPro" id="IPR034660">
    <property type="entry name" value="DinB/YfiT-like"/>
</dbReference>
<name>A0ABP4USX1_9ACTN</name>
<gene>
    <name evidence="1" type="ORF">GCM10009765_68780</name>
</gene>
<comment type="caution">
    <text evidence="1">The sequence shown here is derived from an EMBL/GenBank/DDBJ whole genome shotgun (WGS) entry which is preliminary data.</text>
</comment>
<dbReference type="Proteomes" id="UP001500618">
    <property type="component" value="Unassembled WGS sequence"/>
</dbReference>
<proteinExistence type="predicted"/>
<evidence type="ECO:0000313" key="2">
    <source>
        <dbReference type="Proteomes" id="UP001500618"/>
    </source>
</evidence>
<protein>
    <recommendedName>
        <fullName evidence="3">Mycothiol-dependent maleylpyruvate isomerase metal-binding domain-containing protein</fullName>
    </recommendedName>
</protein>
<sequence length="210" mass="22917">MRKPVTAIDVDDAVQLAIAAFRQASPDAWEGNAGTLEWGCWETVEHLADDLFAYAAQLGPRTPSLEREVPFAWIRQRPAGPANVVFVDRSAGPSGLFEVLEACAALLVAMVRTTSPEVRSRHIFGAADPEGFAAMGVVETLVHTYDIAAGLGVPWDPPADLCDRVLARLFPDAPAGGDRWQVLLWTTGRVELPGRPKLTEWRWYGTPRAD</sequence>
<reference evidence="2" key="1">
    <citation type="journal article" date="2019" name="Int. J. Syst. Evol. Microbiol.">
        <title>The Global Catalogue of Microorganisms (GCM) 10K type strain sequencing project: providing services to taxonomists for standard genome sequencing and annotation.</title>
        <authorList>
            <consortium name="The Broad Institute Genomics Platform"/>
            <consortium name="The Broad Institute Genome Sequencing Center for Infectious Disease"/>
            <person name="Wu L."/>
            <person name="Ma J."/>
        </authorList>
    </citation>
    <scope>NUCLEOTIDE SEQUENCE [LARGE SCALE GENOMIC DNA]</scope>
    <source>
        <strain evidence="2">JCM 14718</strain>
    </source>
</reference>
<dbReference type="SUPFAM" id="SSF109854">
    <property type="entry name" value="DinB/YfiT-like putative metalloenzymes"/>
    <property type="match status" value="1"/>
</dbReference>
<dbReference type="EMBL" id="BAAANY010000036">
    <property type="protein sequence ID" value="GAA1709771.1"/>
    <property type="molecule type" value="Genomic_DNA"/>
</dbReference>